<keyword evidence="8 10" id="KW-0472">Membrane</keyword>
<name>U2GE80_9BACT</name>
<dbReference type="AlphaFoldDB" id="U2GE80"/>
<evidence type="ECO:0000313" key="12">
    <source>
        <dbReference type="EMBL" id="ERJ26389.1"/>
    </source>
</evidence>
<evidence type="ECO:0000256" key="5">
    <source>
        <dbReference type="ARBA" id="ARBA00022679"/>
    </source>
</evidence>
<dbReference type="PANTHER" id="PTHR38686">
    <property type="entry name" value="APOLIPOPROTEIN N-ACYLTRANSFERASE"/>
    <property type="match status" value="1"/>
</dbReference>
<dbReference type="PROSITE" id="PS50263">
    <property type="entry name" value="CN_HYDROLASE"/>
    <property type="match status" value="1"/>
</dbReference>
<evidence type="ECO:0000256" key="8">
    <source>
        <dbReference type="ARBA" id="ARBA00023136"/>
    </source>
</evidence>
<evidence type="ECO:0000256" key="7">
    <source>
        <dbReference type="ARBA" id="ARBA00022989"/>
    </source>
</evidence>
<evidence type="ECO:0000256" key="10">
    <source>
        <dbReference type="SAM" id="Phobius"/>
    </source>
</evidence>
<evidence type="ECO:0000256" key="2">
    <source>
        <dbReference type="ARBA" id="ARBA00010065"/>
    </source>
</evidence>
<comment type="caution">
    <text evidence="12">The sequence shown here is derived from an EMBL/GenBank/DDBJ whole genome shotgun (WGS) entry which is preliminary data.</text>
</comment>
<comment type="similarity">
    <text evidence="2">Belongs to the CN hydrolase family. Apolipoprotein N-acyltransferase subfamily.</text>
</comment>
<keyword evidence="7 10" id="KW-1133">Transmembrane helix</keyword>
<keyword evidence="12" id="KW-0449">Lipoprotein</keyword>
<protein>
    <submittedName>
        <fullName evidence="12">Apolipoprotein N-acyltransferase</fullName>
    </submittedName>
</protein>
<feature type="transmembrane region" description="Helical" evidence="10">
    <location>
        <begin position="94"/>
        <end position="115"/>
    </location>
</feature>
<dbReference type="EMBL" id="ANNI01000003">
    <property type="protein sequence ID" value="ERJ26389.1"/>
    <property type="molecule type" value="Genomic_DNA"/>
</dbReference>
<evidence type="ECO:0000259" key="11">
    <source>
        <dbReference type="PROSITE" id="PS50263"/>
    </source>
</evidence>
<evidence type="ECO:0000256" key="1">
    <source>
        <dbReference type="ARBA" id="ARBA00004651"/>
    </source>
</evidence>
<organism evidence="12 13">
    <name type="scientific">Campylobacter concisus ATCC 51562</name>
    <dbReference type="NCBI Taxonomy" id="1242969"/>
    <lineage>
        <taxon>Bacteria</taxon>
        <taxon>Pseudomonadati</taxon>
        <taxon>Campylobacterota</taxon>
        <taxon>Epsilonproteobacteria</taxon>
        <taxon>Campylobacterales</taxon>
        <taxon>Campylobacteraceae</taxon>
        <taxon>Campylobacter</taxon>
    </lineage>
</organism>
<comment type="subcellular location">
    <subcellularLocation>
        <location evidence="1">Cell membrane</location>
        <topology evidence="1">Multi-pass membrane protein</topology>
    </subcellularLocation>
</comment>
<dbReference type="GO" id="GO:0016410">
    <property type="term" value="F:N-acyltransferase activity"/>
    <property type="evidence" value="ECO:0007669"/>
    <property type="project" value="InterPro"/>
</dbReference>
<dbReference type="PANTHER" id="PTHR38686:SF1">
    <property type="entry name" value="APOLIPOPROTEIN N-ACYLTRANSFERASE"/>
    <property type="match status" value="1"/>
</dbReference>
<evidence type="ECO:0000256" key="3">
    <source>
        <dbReference type="ARBA" id="ARBA00022475"/>
    </source>
</evidence>
<reference evidence="12 13" key="1">
    <citation type="journal article" date="2013" name="BMC Genomics">
        <title>Comparative genomics of Campylobacter concisus isolates reveals genetic diversity and provides insights into disease association.</title>
        <authorList>
            <person name="Deshpande N.P."/>
            <person name="Kaakoush N.O."/>
            <person name="Wilkins M.R."/>
            <person name="Mitchell H.M."/>
        </authorList>
    </citation>
    <scope>NUCLEOTIDE SEQUENCE [LARGE SCALE GENOMIC DNA]</scope>
    <source>
        <strain evidence="12 13">ATCC 51562</strain>
    </source>
</reference>
<dbReference type="Pfam" id="PF00795">
    <property type="entry name" value="CN_hydrolase"/>
    <property type="match status" value="1"/>
</dbReference>
<dbReference type="InterPro" id="IPR004563">
    <property type="entry name" value="Apolipo_AcylTrfase"/>
</dbReference>
<feature type="transmembrane region" description="Helical" evidence="10">
    <location>
        <begin position="67"/>
        <end position="88"/>
    </location>
</feature>
<keyword evidence="6 10" id="KW-0812">Transmembrane</keyword>
<feature type="transmembrane region" description="Helical" evidence="10">
    <location>
        <begin position="122"/>
        <end position="138"/>
    </location>
</feature>
<proteinExistence type="inferred from homology"/>
<feature type="transmembrane region" description="Helical" evidence="10">
    <location>
        <begin position="12"/>
        <end position="35"/>
    </location>
</feature>
<dbReference type="InterPro" id="IPR003010">
    <property type="entry name" value="C-N_Hydrolase"/>
</dbReference>
<dbReference type="eggNOG" id="COG0815">
    <property type="taxonomic scope" value="Bacteria"/>
</dbReference>
<gene>
    <name evidence="12" type="ORF">ATCC51562_348</name>
</gene>
<evidence type="ECO:0000256" key="9">
    <source>
        <dbReference type="ARBA" id="ARBA00023315"/>
    </source>
</evidence>
<evidence type="ECO:0000256" key="6">
    <source>
        <dbReference type="ARBA" id="ARBA00022692"/>
    </source>
</evidence>
<keyword evidence="4" id="KW-0997">Cell inner membrane</keyword>
<dbReference type="NCBIfam" id="NF008934">
    <property type="entry name" value="PRK12291.1"/>
    <property type="match status" value="1"/>
</dbReference>
<dbReference type="GO" id="GO:0005886">
    <property type="term" value="C:plasma membrane"/>
    <property type="evidence" value="ECO:0007669"/>
    <property type="project" value="UniProtKB-SubCell"/>
</dbReference>
<dbReference type="InterPro" id="IPR059109">
    <property type="entry name" value="Lnt_membrane_dom"/>
</dbReference>
<dbReference type="GO" id="GO:0042158">
    <property type="term" value="P:lipoprotein biosynthetic process"/>
    <property type="evidence" value="ECO:0007669"/>
    <property type="project" value="InterPro"/>
</dbReference>
<accession>U2GE80</accession>
<sequence length="372" mass="42643">MTGIYIIINLSRAGFFAAGFFTGILWFYWISFSFIYYELVWLIPFVILFVALVYGLLFWIASFPSFVVLRAVLLFLISYVHPFGFNWFNLEATLVLGAFEPSTRGLIFIFLVAISLSLKGKILKFILAFICLIAALQFKSSEAKTLPFDVELINTDVAQRVRWDKSLRMKFTNENLDLINNAIAEQKRLIVLPESAFPLFMTNEPLLVDELKELSKKITIVAGALAYENKQIYNSAFLFQDGNLRRMDKKFLVPFGEEIPLPKFMQDAVNKLFFGGASDFKKAENFSDYEIDGVKIRNAICYEATKEELYRGEFDVVVAITNNGWFVPSSEPVLQRLLIKHLATKYNKTVYHSVNGSKSEIIKPKKAFWDES</sequence>
<feature type="domain" description="CN hydrolase" evidence="11">
    <location>
        <begin position="153"/>
        <end position="372"/>
    </location>
</feature>
<evidence type="ECO:0000256" key="4">
    <source>
        <dbReference type="ARBA" id="ARBA00022519"/>
    </source>
</evidence>
<dbReference type="InterPro" id="IPR036526">
    <property type="entry name" value="C-N_Hydrolase_sf"/>
</dbReference>
<dbReference type="SUPFAM" id="SSF56317">
    <property type="entry name" value="Carbon-nitrogen hydrolase"/>
    <property type="match status" value="1"/>
</dbReference>
<feature type="transmembrane region" description="Helical" evidence="10">
    <location>
        <begin position="41"/>
        <end position="60"/>
    </location>
</feature>
<keyword evidence="9 12" id="KW-0012">Acyltransferase</keyword>
<keyword evidence="5 12" id="KW-0808">Transferase</keyword>
<dbReference type="PATRIC" id="fig|1242969.3.peg.462"/>
<dbReference type="InterPro" id="IPR059110">
    <property type="entry name" value="Lnt_campylobact"/>
</dbReference>
<dbReference type="Pfam" id="PF26365">
    <property type="entry name" value="ApoNAT_membrane"/>
    <property type="match status" value="1"/>
</dbReference>
<dbReference type="Gene3D" id="3.60.110.10">
    <property type="entry name" value="Carbon-nitrogen hydrolase"/>
    <property type="match status" value="1"/>
</dbReference>
<keyword evidence="3" id="KW-1003">Cell membrane</keyword>
<dbReference type="Proteomes" id="UP000016627">
    <property type="component" value="Unassembled WGS sequence"/>
</dbReference>
<dbReference type="NCBIfam" id="TIGR00546">
    <property type="entry name" value="lnt"/>
    <property type="match status" value="1"/>
</dbReference>
<evidence type="ECO:0000313" key="13">
    <source>
        <dbReference type="Proteomes" id="UP000016627"/>
    </source>
</evidence>